<evidence type="ECO:0000259" key="1">
    <source>
        <dbReference type="PROSITE" id="PS51729"/>
    </source>
</evidence>
<dbReference type="PANTHER" id="PTHR31435:SF10">
    <property type="entry name" value="BSR4717 PROTEIN"/>
    <property type="match status" value="1"/>
</dbReference>
<dbReference type="PROSITE" id="PS51729">
    <property type="entry name" value="GNAT_YJDJ"/>
    <property type="match status" value="1"/>
</dbReference>
<protein>
    <recommendedName>
        <fullName evidence="1">N-acetyltransferase domain-containing protein</fullName>
    </recommendedName>
</protein>
<dbReference type="Pfam" id="PF14542">
    <property type="entry name" value="Acetyltransf_CG"/>
    <property type="match status" value="1"/>
</dbReference>
<name>A0A1I2DJU7_9BACI</name>
<evidence type="ECO:0000313" key="3">
    <source>
        <dbReference type="Proteomes" id="UP000199516"/>
    </source>
</evidence>
<dbReference type="CDD" id="cd04301">
    <property type="entry name" value="NAT_SF"/>
    <property type="match status" value="1"/>
</dbReference>
<keyword evidence="3" id="KW-1185">Reference proteome</keyword>
<dbReference type="Gene3D" id="3.40.630.30">
    <property type="match status" value="1"/>
</dbReference>
<dbReference type="PANTHER" id="PTHR31435">
    <property type="entry name" value="PROTEIN NATD1"/>
    <property type="match status" value="1"/>
</dbReference>
<dbReference type="OrthoDB" id="9793389at2"/>
<dbReference type="InterPro" id="IPR016181">
    <property type="entry name" value="Acyl_CoA_acyltransferase"/>
</dbReference>
<dbReference type="InterPro" id="IPR045057">
    <property type="entry name" value="Gcn5-rel_NAT"/>
</dbReference>
<gene>
    <name evidence="2" type="ORF">SAMN05192532_104126</name>
</gene>
<dbReference type="EMBL" id="FONT01000004">
    <property type="protein sequence ID" value="SFE80912.1"/>
    <property type="molecule type" value="Genomic_DNA"/>
</dbReference>
<evidence type="ECO:0000313" key="2">
    <source>
        <dbReference type="EMBL" id="SFE80912.1"/>
    </source>
</evidence>
<dbReference type="SUPFAM" id="SSF55729">
    <property type="entry name" value="Acyl-CoA N-acyltransferases (Nat)"/>
    <property type="match status" value="1"/>
</dbReference>
<accession>A0A1I2DJU7</accession>
<dbReference type="RefSeq" id="WP_091661306.1">
    <property type="nucleotide sequence ID" value="NZ_FONT01000004.1"/>
</dbReference>
<dbReference type="STRING" id="930128.SAMN05192532_104126"/>
<reference evidence="2 3" key="1">
    <citation type="submission" date="2016-10" db="EMBL/GenBank/DDBJ databases">
        <authorList>
            <person name="de Groot N.N."/>
        </authorList>
    </citation>
    <scope>NUCLEOTIDE SEQUENCE [LARGE SCALE GENOMIC DNA]</scope>
    <source>
        <strain evidence="2 3">DSM 23995</strain>
    </source>
</reference>
<dbReference type="Proteomes" id="UP000199516">
    <property type="component" value="Unassembled WGS sequence"/>
</dbReference>
<organism evidence="2 3">
    <name type="scientific">Alteribacillus iranensis</name>
    <dbReference type="NCBI Taxonomy" id="930128"/>
    <lineage>
        <taxon>Bacteria</taxon>
        <taxon>Bacillati</taxon>
        <taxon>Bacillota</taxon>
        <taxon>Bacilli</taxon>
        <taxon>Bacillales</taxon>
        <taxon>Bacillaceae</taxon>
        <taxon>Alteribacillus</taxon>
    </lineage>
</organism>
<feature type="domain" description="N-acetyltransferase" evidence="1">
    <location>
        <begin position="3"/>
        <end position="90"/>
    </location>
</feature>
<dbReference type="InterPro" id="IPR031165">
    <property type="entry name" value="GNAT_YJDJ"/>
</dbReference>
<sequence>MTEIVKGNGEFYIEENGEKAAEITFSTDHNSNIIIEHTRVSEQYGGQGLGKKLVKEVVDKARAENKKIIPQCSYAERQLEKNEDYHDVLRVAD</sequence>
<proteinExistence type="predicted"/>
<dbReference type="AlphaFoldDB" id="A0A1I2DJU7"/>